<protein>
    <submittedName>
        <fullName evidence="4">4-hydroxybutyrate dehydrogenase</fullName>
    </submittedName>
</protein>
<feature type="domain" description="Alcohol dehydrogenase iron-type/glycerol dehydrogenase GldA" evidence="2">
    <location>
        <begin position="42"/>
        <end position="164"/>
    </location>
</feature>
<dbReference type="Pfam" id="PF00465">
    <property type="entry name" value="Fe-ADH"/>
    <property type="match status" value="1"/>
</dbReference>
<reference evidence="4" key="1">
    <citation type="submission" date="2020-08" db="EMBL/GenBank/DDBJ databases">
        <title>Genome public.</title>
        <authorList>
            <person name="Liu C."/>
            <person name="Sun Q."/>
        </authorList>
    </citation>
    <scope>NUCLEOTIDE SEQUENCE</scope>
    <source>
        <strain evidence="4">NSJ-63</strain>
    </source>
</reference>
<sequence length="371" mass="41001">MSSFKIVPEIHVMDTLREFLDTFSVGKGDILLTDRCLYDPYLADKNLECTVIIQDDFGPGEPNSDKVKAIYETAKKTSFKRVVGIGGGTVIDIAKLLCLGDLTRMLDMFQGKIPVRKQHELLILPTTCGTGSEITNISIVAFNDLNIKLGLAQNALYADHAVLVPELLQGLPYRVFLLSSIDAMIHGMESYLSPKANTFTRFFSVDAIRTILKGYMRLAEKGEGEKTALLKEFLIASCYAGIAFSNAGCGTVHAMSYPLSGEYHLPHGEANHECLIEVFKYYYAKNPSGDLADLMALIASILGCEQKDAIEALEKLLDSLIQRRPLASFGMTEEKAAEFAESVEKTQQRLLANSYVPMNVPDMAEIYKKLL</sequence>
<evidence type="ECO:0000313" key="5">
    <source>
        <dbReference type="Proteomes" id="UP000617951"/>
    </source>
</evidence>
<dbReference type="Pfam" id="PF25137">
    <property type="entry name" value="ADH_Fe_C"/>
    <property type="match status" value="1"/>
</dbReference>
<dbReference type="AlphaFoldDB" id="A0A926DHC6"/>
<gene>
    <name evidence="4" type="ORF">H8693_02595</name>
</gene>
<evidence type="ECO:0000259" key="2">
    <source>
        <dbReference type="Pfam" id="PF00465"/>
    </source>
</evidence>
<dbReference type="PROSITE" id="PS00060">
    <property type="entry name" value="ADH_IRON_2"/>
    <property type="match status" value="1"/>
</dbReference>
<name>A0A926DHC6_9FIRM</name>
<evidence type="ECO:0000313" key="4">
    <source>
        <dbReference type="EMBL" id="MBC8537822.1"/>
    </source>
</evidence>
<keyword evidence="5" id="KW-1185">Reference proteome</keyword>
<dbReference type="Gene3D" id="1.20.1090.10">
    <property type="entry name" value="Dehydroquinate synthase-like - alpha domain"/>
    <property type="match status" value="1"/>
</dbReference>
<comment type="caution">
    <text evidence="4">The sequence shown here is derived from an EMBL/GenBank/DDBJ whole genome shotgun (WGS) entry which is preliminary data.</text>
</comment>
<dbReference type="Proteomes" id="UP000617951">
    <property type="component" value="Unassembled WGS sequence"/>
</dbReference>
<keyword evidence="1" id="KW-0560">Oxidoreductase</keyword>
<dbReference type="GO" id="GO:0046872">
    <property type="term" value="F:metal ion binding"/>
    <property type="evidence" value="ECO:0007669"/>
    <property type="project" value="InterPro"/>
</dbReference>
<dbReference type="InterPro" id="IPR001670">
    <property type="entry name" value="ADH_Fe/GldA"/>
</dbReference>
<proteinExistence type="predicted"/>
<dbReference type="CDD" id="cd14860">
    <property type="entry name" value="4HBD_NAD"/>
    <property type="match status" value="1"/>
</dbReference>
<dbReference type="InterPro" id="IPR018211">
    <property type="entry name" value="ADH_Fe_CS"/>
</dbReference>
<dbReference type="SUPFAM" id="SSF56796">
    <property type="entry name" value="Dehydroquinate synthase-like"/>
    <property type="match status" value="1"/>
</dbReference>
<dbReference type="Gene3D" id="3.40.50.1970">
    <property type="match status" value="1"/>
</dbReference>
<evidence type="ECO:0000259" key="3">
    <source>
        <dbReference type="Pfam" id="PF25137"/>
    </source>
</evidence>
<organism evidence="4 5">
    <name type="scientific">Guopingia tenuis</name>
    <dbReference type="NCBI Taxonomy" id="2763656"/>
    <lineage>
        <taxon>Bacteria</taxon>
        <taxon>Bacillati</taxon>
        <taxon>Bacillota</taxon>
        <taxon>Clostridia</taxon>
        <taxon>Christensenellales</taxon>
        <taxon>Christensenellaceae</taxon>
        <taxon>Guopingia</taxon>
    </lineage>
</organism>
<dbReference type="InterPro" id="IPR056798">
    <property type="entry name" value="ADH_Fe_C"/>
</dbReference>
<dbReference type="RefSeq" id="WP_249279666.1">
    <property type="nucleotide sequence ID" value="NZ_JACRSS010000001.1"/>
</dbReference>
<feature type="domain" description="Fe-containing alcohol dehydrogenase-like C-terminal" evidence="3">
    <location>
        <begin position="179"/>
        <end position="370"/>
    </location>
</feature>
<dbReference type="InterPro" id="IPR039697">
    <property type="entry name" value="Alcohol_dehydrogenase_Fe"/>
</dbReference>
<dbReference type="PANTHER" id="PTHR11496:SF83">
    <property type="entry name" value="HYDROXYACID-OXOACID TRANSHYDROGENASE, MITOCHONDRIAL"/>
    <property type="match status" value="1"/>
</dbReference>
<dbReference type="GO" id="GO:0004022">
    <property type="term" value="F:alcohol dehydrogenase (NAD+) activity"/>
    <property type="evidence" value="ECO:0007669"/>
    <property type="project" value="TreeGrafter"/>
</dbReference>
<dbReference type="EMBL" id="JACRSS010000001">
    <property type="protein sequence ID" value="MBC8537822.1"/>
    <property type="molecule type" value="Genomic_DNA"/>
</dbReference>
<evidence type="ECO:0000256" key="1">
    <source>
        <dbReference type="ARBA" id="ARBA00023002"/>
    </source>
</evidence>
<accession>A0A926DHC6</accession>
<dbReference type="PANTHER" id="PTHR11496">
    <property type="entry name" value="ALCOHOL DEHYDROGENASE"/>
    <property type="match status" value="1"/>
</dbReference>